<dbReference type="CDD" id="cd23081">
    <property type="entry name" value="cpPDZ_EcRseP-like"/>
    <property type="match status" value="1"/>
</dbReference>
<dbReference type="EC" id="3.4.24.-" evidence="11"/>
<organism evidence="13 14">
    <name type="scientific">Aminicella lysinilytica</name>
    <dbReference type="NCBI Taxonomy" id="433323"/>
    <lineage>
        <taxon>Bacteria</taxon>
        <taxon>Bacillati</taxon>
        <taxon>Bacillota</taxon>
        <taxon>Clostridia</taxon>
        <taxon>Peptostreptococcales</taxon>
        <taxon>Anaerovoracaceae</taxon>
        <taxon>Aminicella</taxon>
    </lineage>
</organism>
<evidence type="ECO:0000313" key="14">
    <source>
        <dbReference type="Proteomes" id="UP000295500"/>
    </source>
</evidence>
<keyword evidence="8 11" id="KW-1133">Transmembrane helix</keyword>
<name>A0A4R6QC00_9FIRM</name>
<feature type="transmembrane region" description="Helical" evidence="11">
    <location>
        <begin position="89"/>
        <end position="114"/>
    </location>
</feature>
<dbReference type="PANTHER" id="PTHR42837:SF2">
    <property type="entry name" value="MEMBRANE METALLOPROTEASE ARASP2, CHLOROPLASTIC-RELATED"/>
    <property type="match status" value="1"/>
</dbReference>
<keyword evidence="4 13" id="KW-0645">Protease</keyword>
<feature type="transmembrane region" description="Helical" evidence="11">
    <location>
        <begin position="255"/>
        <end position="275"/>
    </location>
</feature>
<evidence type="ECO:0000256" key="10">
    <source>
        <dbReference type="ARBA" id="ARBA00023136"/>
    </source>
</evidence>
<dbReference type="PROSITE" id="PS50106">
    <property type="entry name" value="PDZ"/>
    <property type="match status" value="1"/>
</dbReference>
<keyword evidence="11" id="KW-0479">Metal-binding</keyword>
<evidence type="ECO:0000256" key="1">
    <source>
        <dbReference type="ARBA" id="ARBA00001947"/>
    </source>
</evidence>
<comment type="caution">
    <text evidence="13">The sequence shown here is derived from an EMBL/GenBank/DDBJ whole genome shotgun (WGS) entry which is preliminary data.</text>
</comment>
<comment type="subcellular location">
    <subcellularLocation>
        <location evidence="2">Membrane</location>
        <topology evidence="2">Multi-pass membrane protein</topology>
    </subcellularLocation>
</comment>
<comment type="similarity">
    <text evidence="3 11">Belongs to the peptidase M50B family.</text>
</comment>
<keyword evidence="9 11" id="KW-0482">Metalloprotease</keyword>
<evidence type="ECO:0000256" key="8">
    <source>
        <dbReference type="ARBA" id="ARBA00022989"/>
    </source>
</evidence>
<proteinExistence type="inferred from homology"/>
<dbReference type="Pfam" id="PF02163">
    <property type="entry name" value="Peptidase_M50"/>
    <property type="match status" value="1"/>
</dbReference>
<gene>
    <name evidence="13" type="ORF">EV211_10394</name>
</gene>
<dbReference type="SUPFAM" id="SSF50156">
    <property type="entry name" value="PDZ domain-like"/>
    <property type="match status" value="1"/>
</dbReference>
<dbReference type="GO" id="GO:0046872">
    <property type="term" value="F:metal ion binding"/>
    <property type="evidence" value="ECO:0007669"/>
    <property type="project" value="UniProtKB-KW"/>
</dbReference>
<keyword evidence="14" id="KW-1185">Reference proteome</keyword>
<dbReference type="EMBL" id="SNXO01000003">
    <property type="protein sequence ID" value="TDP59667.1"/>
    <property type="molecule type" value="Genomic_DNA"/>
</dbReference>
<accession>A0A4R6QC00</accession>
<evidence type="ECO:0000256" key="2">
    <source>
        <dbReference type="ARBA" id="ARBA00004141"/>
    </source>
</evidence>
<keyword evidence="5 11" id="KW-0812">Transmembrane</keyword>
<dbReference type="InterPro" id="IPR004387">
    <property type="entry name" value="Pept_M50_Zn"/>
</dbReference>
<dbReference type="RefSeq" id="WP_133527658.1">
    <property type="nucleotide sequence ID" value="NZ_CALCQM010000016.1"/>
</dbReference>
<dbReference type="NCBIfam" id="TIGR00054">
    <property type="entry name" value="RIP metalloprotease RseP"/>
    <property type="match status" value="1"/>
</dbReference>
<dbReference type="AlphaFoldDB" id="A0A4R6QC00"/>
<dbReference type="CDD" id="cd06163">
    <property type="entry name" value="S2P-M50_PDZ_RseP-like"/>
    <property type="match status" value="1"/>
</dbReference>
<evidence type="ECO:0000256" key="4">
    <source>
        <dbReference type="ARBA" id="ARBA00022670"/>
    </source>
</evidence>
<dbReference type="Pfam" id="PF17820">
    <property type="entry name" value="PDZ_6"/>
    <property type="match status" value="1"/>
</dbReference>
<evidence type="ECO:0000256" key="7">
    <source>
        <dbReference type="ARBA" id="ARBA00022833"/>
    </source>
</evidence>
<dbReference type="InterPro" id="IPR001478">
    <property type="entry name" value="PDZ"/>
</dbReference>
<protein>
    <recommendedName>
        <fullName evidence="11">Zinc metalloprotease</fullName>
        <ecNumber evidence="11">3.4.24.-</ecNumber>
    </recommendedName>
</protein>
<evidence type="ECO:0000256" key="3">
    <source>
        <dbReference type="ARBA" id="ARBA00007931"/>
    </source>
</evidence>
<keyword evidence="6 11" id="KW-0378">Hydrolase</keyword>
<keyword evidence="10 11" id="KW-0472">Membrane</keyword>
<evidence type="ECO:0000256" key="6">
    <source>
        <dbReference type="ARBA" id="ARBA00022801"/>
    </source>
</evidence>
<evidence type="ECO:0000256" key="5">
    <source>
        <dbReference type="ARBA" id="ARBA00022692"/>
    </source>
</evidence>
<dbReference type="GO" id="GO:0016020">
    <property type="term" value="C:membrane"/>
    <property type="evidence" value="ECO:0007669"/>
    <property type="project" value="UniProtKB-SubCell"/>
</dbReference>
<dbReference type="GO" id="GO:0004222">
    <property type="term" value="F:metalloendopeptidase activity"/>
    <property type="evidence" value="ECO:0007669"/>
    <property type="project" value="InterPro"/>
</dbReference>
<feature type="domain" description="PDZ" evidence="12">
    <location>
        <begin position="121"/>
        <end position="174"/>
    </location>
</feature>
<evidence type="ECO:0000259" key="12">
    <source>
        <dbReference type="PROSITE" id="PS50106"/>
    </source>
</evidence>
<evidence type="ECO:0000256" key="11">
    <source>
        <dbReference type="RuleBase" id="RU362031"/>
    </source>
</evidence>
<dbReference type="OrthoDB" id="9782003at2"/>
<dbReference type="GO" id="GO:0006508">
    <property type="term" value="P:proteolysis"/>
    <property type="evidence" value="ECO:0007669"/>
    <property type="project" value="UniProtKB-KW"/>
</dbReference>
<dbReference type="InterPro" id="IPR036034">
    <property type="entry name" value="PDZ_sf"/>
</dbReference>
<dbReference type="InterPro" id="IPR041489">
    <property type="entry name" value="PDZ_6"/>
</dbReference>
<dbReference type="InterPro" id="IPR008915">
    <property type="entry name" value="Peptidase_M50"/>
</dbReference>
<evidence type="ECO:0000256" key="9">
    <source>
        <dbReference type="ARBA" id="ARBA00023049"/>
    </source>
</evidence>
<sequence>MLTAILAVFLFVIMIFPHELGHFVVAKAVGVKVNEFAFGMGPAIWKKQKGETLYAIRIFPIGGYCLMEGENEESDNERAFNNKSGKAKIAVLLAGSVMNVLIAILVMIILMGVIGSPTTTIAKVESGSPAYTAGIQKGDTIVAVNSSKVKEWNDLSTLISKNTKGMTITVNRNGADRELQVTPVKSDGRYIVGVTPAVSHNAFTAVKNGIISTVTMTRTMFISLQQLFSGQVAAKNLSGPVGIVSLVHQSESYGLYYFFYLLAFISINLAVINMLPLPALDGGRIVFVIIRAITGKKITDSMEATVHAAGMILLLGLMVFVTWNDIVRLFQ</sequence>
<evidence type="ECO:0000313" key="13">
    <source>
        <dbReference type="EMBL" id="TDP59667.1"/>
    </source>
</evidence>
<reference evidence="13 14" key="1">
    <citation type="submission" date="2019-03" db="EMBL/GenBank/DDBJ databases">
        <title>Genomic Encyclopedia of Type Strains, Phase IV (KMG-IV): sequencing the most valuable type-strain genomes for metagenomic binning, comparative biology and taxonomic classification.</title>
        <authorList>
            <person name="Goeker M."/>
        </authorList>
    </citation>
    <scope>NUCLEOTIDE SEQUENCE [LARGE SCALE GENOMIC DNA]</scope>
    <source>
        <strain evidence="13 14">DSM 28287</strain>
    </source>
</reference>
<feature type="transmembrane region" description="Helical" evidence="11">
    <location>
        <begin position="304"/>
        <end position="323"/>
    </location>
</feature>
<comment type="cofactor">
    <cofactor evidence="1 11">
        <name>Zn(2+)</name>
        <dbReference type="ChEBI" id="CHEBI:29105"/>
    </cofactor>
</comment>
<dbReference type="Proteomes" id="UP000295500">
    <property type="component" value="Unassembled WGS sequence"/>
</dbReference>
<keyword evidence="7 11" id="KW-0862">Zinc</keyword>
<dbReference type="PANTHER" id="PTHR42837">
    <property type="entry name" value="REGULATOR OF SIGMA-E PROTEASE RSEP"/>
    <property type="match status" value="1"/>
</dbReference>
<dbReference type="Gene3D" id="2.30.42.10">
    <property type="match status" value="1"/>
</dbReference>
<dbReference type="SMART" id="SM00228">
    <property type="entry name" value="PDZ"/>
    <property type="match status" value="1"/>
</dbReference>